<feature type="domain" description="BIG2" evidence="2">
    <location>
        <begin position="440"/>
        <end position="519"/>
    </location>
</feature>
<dbReference type="EMBL" id="JAEAGR010000004">
    <property type="protein sequence ID" value="MBH1940337.1"/>
    <property type="molecule type" value="Genomic_DNA"/>
</dbReference>
<keyword evidence="1" id="KW-0732">Signal</keyword>
<keyword evidence="4" id="KW-1185">Reference proteome</keyword>
<dbReference type="SUPFAM" id="SSF49373">
    <property type="entry name" value="Invasin/intimin cell-adhesion fragments"/>
    <property type="match status" value="2"/>
</dbReference>
<dbReference type="SMART" id="SM00635">
    <property type="entry name" value="BID_2"/>
    <property type="match status" value="2"/>
</dbReference>
<dbReference type="InterPro" id="IPR008964">
    <property type="entry name" value="Invasin/intimin_cell_adhesion"/>
</dbReference>
<comment type="caution">
    <text evidence="3">The sequence shown here is derived from an EMBL/GenBank/DDBJ whole genome shotgun (WGS) entry which is preliminary data.</text>
</comment>
<dbReference type="InterPro" id="IPR003343">
    <property type="entry name" value="Big_2"/>
</dbReference>
<evidence type="ECO:0000313" key="4">
    <source>
        <dbReference type="Proteomes" id="UP000623269"/>
    </source>
</evidence>
<reference evidence="3" key="1">
    <citation type="submission" date="2020-12" db="EMBL/GenBank/DDBJ databases">
        <title>M. sibirica DSM 26468T genome.</title>
        <authorList>
            <person name="Thieme N."/>
            <person name="Rettenmaier R."/>
            <person name="Zverlov V."/>
            <person name="Liebl W."/>
        </authorList>
    </citation>
    <scope>NUCLEOTIDE SEQUENCE</scope>
    <source>
        <strain evidence="3">DSM 26468</strain>
    </source>
</reference>
<evidence type="ECO:0000259" key="2">
    <source>
        <dbReference type="SMART" id="SM00635"/>
    </source>
</evidence>
<organism evidence="3 4">
    <name type="scientific">Mobilitalea sibirica</name>
    <dbReference type="NCBI Taxonomy" id="1462919"/>
    <lineage>
        <taxon>Bacteria</taxon>
        <taxon>Bacillati</taxon>
        <taxon>Bacillota</taxon>
        <taxon>Clostridia</taxon>
        <taxon>Lachnospirales</taxon>
        <taxon>Lachnospiraceae</taxon>
        <taxon>Mobilitalea</taxon>
    </lineage>
</organism>
<feature type="signal peptide" evidence="1">
    <location>
        <begin position="1"/>
        <end position="25"/>
    </location>
</feature>
<evidence type="ECO:0000256" key="1">
    <source>
        <dbReference type="SAM" id="SignalP"/>
    </source>
</evidence>
<dbReference type="RefSeq" id="WP_197660563.1">
    <property type="nucleotide sequence ID" value="NZ_JAEAGR010000004.1"/>
</dbReference>
<dbReference type="AlphaFoldDB" id="A0A8J7H1M4"/>
<name>A0A8J7H1M4_9FIRM</name>
<feature type="domain" description="BIG2" evidence="2">
    <location>
        <begin position="32"/>
        <end position="109"/>
    </location>
</feature>
<gene>
    <name evidence="3" type="ORF">I5677_05430</name>
</gene>
<proteinExistence type="predicted"/>
<dbReference type="Proteomes" id="UP000623269">
    <property type="component" value="Unassembled WGS sequence"/>
</dbReference>
<feature type="chain" id="PRO_5039226970" description="BIG2 domain-containing protein" evidence="1">
    <location>
        <begin position="26"/>
        <end position="883"/>
    </location>
</feature>
<protein>
    <recommendedName>
        <fullName evidence="2">BIG2 domain-containing protein</fullName>
    </recommendedName>
</protein>
<sequence>MKKKFFKKLSFVLALAMIISVVAPAAGAFAAAAPKLNSTRKYLHLAVDGKDEFNFNISNKKSGWKYFWESSDENVVVVNEKNGVTTATGAGTAKVSVVITDKDGEEQAELKATVTVRDNIKELTITNKPEGDKLAVGVENDFNRDYVTNANLTKGSQAITRWVVEPSDGATISDKGVFVATKAGDYKITAVSFQSKPRYTAWLKTDMSLTHEDVTATASYEFTVAPSMVSAKQVDLDTVNVTFDSAMTDVDKNIAVYQLVGDTKVKQIISKVEMDDAKKVASVSLYIPFAKGSTFSIEYPNMDAVSFKAATTNAEDVTSMKVHTTTAVKNVEKAVEVKLFNAEGVDITTDTLLTRVTMKSSGEQGTFFNEATKRVLIFETGKTTTITATYHTYKYNSTTGAEEGNVTAAGIITGVDADATNITGLAAWTIVTSGPDFNDVKQMLAADDYGKRLFVKLNNKTGNTTGSVNSDANSGDFDFTSSDESILIVGSNGSLYPVKEGVATVVVKYATSGTKVPVATVAITVSAKKAATNFTLDAYEFSLSNTVGLGDSKNVKMTMKDQLGRPFVFTGYKVERLSAPLQSDGVTMTTDNVITPVTDTSTTSNADGEITITFNGDSGASANPIDKGVYVYKITAKDISRVVTVNVQEANNSTVSYYRLALGTTSKDMKIASWTSLPQSVSIDLFGYSSNGVKLVKVDLTNTTDAFRVEVDAPWDSVNPDGQKFLDTANLTATGYEVVNTVAVAGVTGSVIRKAPVGSYKVTAYNGSTAVDTVYFSTVDTQSPAVLSDIKSQTYTITLSQADIDNGTAALITAVGGVDDNNGLKFKVDGASVNIVAVEAVGTPEAIAVKTVTVRKLIKDNADDTQDVYLDYKVNVGLNMKKK</sequence>
<evidence type="ECO:0000313" key="3">
    <source>
        <dbReference type="EMBL" id="MBH1940337.1"/>
    </source>
</evidence>
<dbReference type="Gene3D" id="2.60.40.1080">
    <property type="match status" value="2"/>
</dbReference>
<accession>A0A8J7H1M4</accession>